<organism evidence="6 7">
    <name type="scientific">Senna tora</name>
    <dbReference type="NCBI Taxonomy" id="362788"/>
    <lineage>
        <taxon>Eukaryota</taxon>
        <taxon>Viridiplantae</taxon>
        <taxon>Streptophyta</taxon>
        <taxon>Embryophyta</taxon>
        <taxon>Tracheophyta</taxon>
        <taxon>Spermatophyta</taxon>
        <taxon>Magnoliopsida</taxon>
        <taxon>eudicotyledons</taxon>
        <taxon>Gunneridae</taxon>
        <taxon>Pentapetalae</taxon>
        <taxon>rosids</taxon>
        <taxon>fabids</taxon>
        <taxon>Fabales</taxon>
        <taxon>Fabaceae</taxon>
        <taxon>Caesalpinioideae</taxon>
        <taxon>Cassia clade</taxon>
        <taxon>Senna</taxon>
    </lineage>
</organism>
<evidence type="ECO:0000256" key="1">
    <source>
        <dbReference type="ARBA" id="ARBA00009374"/>
    </source>
</evidence>
<dbReference type="OrthoDB" id="1927223at2759"/>
<feature type="compositionally biased region" description="Low complexity" evidence="4">
    <location>
        <begin position="34"/>
        <end position="45"/>
    </location>
</feature>
<protein>
    <submittedName>
        <fullName evidence="6">FCS-Like Zinc finger 17-like</fullName>
    </submittedName>
</protein>
<evidence type="ECO:0000256" key="4">
    <source>
        <dbReference type="SAM" id="MobiDB-lite"/>
    </source>
</evidence>
<dbReference type="GO" id="GO:0008270">
    <property type="term" value="F:zinc ion binding"/>
    <property type="evidence" value="ECO:0007669"/>
    <property type="project" value="UniProtKB-KW"/>
</dbReference>
<evidence type="ECO:0000259" key="5">
    <source>
        <dbReference type="Pfam" id="PF04570"/>
    </source>
</evidence>
<keyword evidence="2" id="KW-0479">Metal-binding</keyword>
<keyword evidence="7" id="KW-1185">Reference proteome</keyword>
<feature type="domain" description="FLZ-type" evidence="5">
    <location>
        <begin position="119"/>
        <end position="140"/>
    </location>
</feature>
<reference evidence="6" key="1">
    <citation type="submission" date="2020-09" db="EMBL/GenBank/DDBJ databases">
        <title>Genome-Enabled Discovery of Anthraquinone Biosynthesis in Senna tora.</title>
        <authorList>
            <person name="Kang S.-H."/>
            <person name="Pandey R.P."/>
            <person name="Lee C.-M."/>
            <person name="Sim J.-S."/>
            <person name="Jeong J.-T."/>
            <person name="Choi B.-S."/>
            <person name="Jung M."/>
            <person name="Ginzburg D."/>
            <person name="Zhao K."/>
            <person name="Won S.Y."/>
            <person name="Oh T.-J."/>
            <person name="Yu Y."/>
            <person name="Kim N.-H."/>
            <person name="Lee O.R."/>
            <person name="Lee T.-H."/>
            <person name="Bashyal P."/>
            <person name="Kim T.-S."/>
            <person name="Lee W.-H."/>
            <person name="Kawkins C."/>
            <person name="Kim C.-K."/>
            <person name="Kim J.S."/>
            <person name="Ahn B.O."/>
            <person name="Rhee S.Y."/>
            <person name="Sohng J.K."/>
        </authorList>
    </citation>
    <scope>NUCLEOTIDE SEQUENCE</scope>
    <source>
        <tissue evidence="6">Leaf</tissue>
    </source>
</reference>
<accession>A0A834T2I0</accession>
<evidence type="ECO:0000313" key="7">
    <source>
        <dbReference type="Proteomes" id="UP000634136"/>
    </source>
</evidence>
<dbReference type="EMBL" id="JAAIUW010000009">
    <property type="protein sequence ID" value="KAF7813973.1"/>
    <property type="molecule type" value="Genomic_DNA"/>
</dbReference>
<keyword evidence="3" id="KW-0862">Zinc</keyword>
<dbReference type="Pfam" id="PF04570">
    <property type="entry name" value="zf-FLZ"/>
    <property type="match status" value="1"/>
</dbReference>
<dbReference type="PANTHER" id="PTHR47847:SF2">
    <property type="entry name" value="FCS-LIKE ZINC FINGER 17-RELATED"/>
    <property type="match status" value="1"/>
</dbReference>
<evidence type="ECO:0000256" key="2">
    <source>
        <dbReference type="ARBA" id="ARBA00022723"/>
    </source>
</evidence>
<dbReference type="PANTHER" id="PTHR47847">
    <property type="entry name" value="FCS-LIKE ZINC FINGER 17"/>
    <property type="match status" value="1"/>
</dbReference>
<keyword evidence="3" id="KW-0863">Zinc-finger</keyword>
<feature type="region of interest" description="Disordered" evidence="4">
    <location>
        <begin position="15"/>
        <end position="66"/>
    </location>
</feature>
<dbReference type="AlphaFoldDB" id="A0A834T2I0"/>
<comment type="caution">
    <text evidence="6">The sequence shown here is derived from an EMBL/GenBank/DDBJ whole genome shotgun (WGS) entry which is preliminary data.</text>
</comment>
<gene>
    <name evidence="6" type="ORF">G2W53_027942</name>
</gene>
<dbReference type="InterPro" id="IPR044181">
    <property type="entry name" value="FLZ17/18"/>
</dbReference>
<proteinExistence type="inferred from homology"/>
<dbReference type="InterPro" id="IPR007650">
    <property type="entry name" value="Zf-FLZ_dom"/>
</dbReference>
<evidence type="ECO:0000256" key="3">
    <source>
        <dbReference type="ARBA" id="ARBA00022771"/>
    </source>
</evidence>
<sequence length="208" mass="23590">MLLPKFMTPFMAEVEEDQNQKQKQVVMKRKKKVNNNNNNNNQKRNCSSSLEAEDRSGRRRRGVGVGQSSNNIIGLRIVTQITNSSSSHTKPNINVVLKSPNILTKLGTSSDADAASLEMGDQGFCSIECRKRQIVMDEMKEAEGQYSNYTYNNKQRVSSSSSSSSSYHRNCWNDARLETRLILEDLRLHRLQSNNPIPNSQNHWAILS</sequence>
<name>A0A834T2I0_9FABA</name>
<comment type="similarity">
    <text evidence="1">Belongs to the FLZ family.</text>
</comment>
<dbReference type="Proteomes" id="UP000634136">
    <property type="component" value="Unassembled WGS sequence"/>
</dbReference>
<evidence type="ECO:0000313" key="6">
    <source>
        <dbReference type="EMBL" id="KAF7813973.1"/>
    </source>
</evidence>